<dbReference type="Gene3D" id="3.90.550.10">
    <property type="entry name" value="Spore Coat Polysaccharide Biosynthesis Protein SpsA, Chain A"/>
    <property type="match status" value="1"/>
</dbReference>
<reference evidence="2" key="2">
    <citation type="submission" date="2020-09" db="EMBL/GenBank/DDBJ databases">
        <authorList>
            <person name="Sun Q."/>
            <person name="Zhou Y."/>
        </authorList>
    </citation>
    <scope>NUCLEOTIDE SEQUENCE</scope>
    <source>
        <strain evidence="2">CGMCC 1.15763</strain>
    </source>
</reference>
<keyword evidence="2" id="KW-0808">Transferase</keyword>
<dbReference type="SUPFAM" id="SSF53448">
    <property type="entry name" value="Nucleotide-diphospho-sugar transferases"/>
    <property type="match status" value="1"/>
</dbReference>
<name>A0A917HX85_9FLAO</name>
<dbReference type="Pfam" id="PF00535">
    <property type="entry name" value="Glycos_transf_2"/>
    <property type="match status" value="1"/>
</dbReference>
<dbReference type="CDD" id="cd06433">
    <property type="entry name" value="GT_2_WfgS_like"/>
    <property type="match status" value="1"/>
</dbReference>
<reference evidence="2" key="1">
    <citation type="journal article" date="2014" name="Int. J. Syst. Evol. Microbiol.">
        <title>Complete genome sequence of Corynebacterium casei LMG S-19264T (=DSM 44701T), isolated from a smear-ripened cheese.</title>
        <authorList>
            <consortium name="US DOE Joint Genome Institute (JGI-PGF)"/>
            <person name="Walter F."/>
            <person name="Albersmeier A."/>
            <person name="Kalinowski J."/>
            <person name="Ruckert C."/>
        </authorList>
    </citation>
    <scope>NUCLEOTIDE SEQUENCE</scope>
    <source>
        <strain evidence="2">CGMCC 1.15763</strain>
    </source>
</reference>
<dbReference type="EMBL" id="BMJW01000001">
    <property type="protein sequence ID" value="GGG93656.1"/>
    <property type="molecule type" value="Genomic_DNA"/>
</dbReference>
<dbReference type="PANTHER" id="PTHR22916">
    <property type="entry name" value="GLYCOSYLTRANSFERASE"/>
    <property type="match status" value="1"/>
</dbReference>
<proteinExistence type="predicted"/>
<feature type="domain" description="Glycosyltransferase 2-like" evidence="1">
    <location>
        <begin position="8"/>
        <end position="136"/>
    </location>
</feature>
<evidence type="ECO:0000313" key="3">
    <source>
        <dbReference type="Proteomes" id="UP000633278"/>
    </source>
</evidence>
<dbReference type="InterPro" id="IPR029044">
    <property type="entry name" value="Nucleotide-diphossugar_trans"/>
</dbReference>
<dbReference type="InterPro" id="IPR001173">
    <property type="entry name" value="Glyco_trans_2-like"/>
</dbReference>
<evidence type="ECO:0000313" key="2">
    <source>
        <dbReference type="EMBL" id="GGG93656.1"/>
    </source>
</evidence>
<protein>
    <submittedName>
        <fullName evidence="2">Glycosyl transferase</fullName>
    </submittedName>
</protein>
<evidence type="ECO:0000259" key="1">
    <source>
        <dbReference type="Pfam" id="PF00535"/>
    </source>
</evidence>
<keyword evidence="3" id="KW-1185">Reference proteome</keyword>
<accession>A0A917HX85</accession>
<dbReference type="RefSeq" id="WP_188598031.1">
    <property type="nucleotide sequence ID" value="NZ_BMJW01000001.1"/>
</dbReference>
<dbReference type="Proteomes" id="UP000633278">
    <property type="component" value="Unassembled WGS sequence"/>
</dbReference>
<dbReference type="GO" id="GO:0016758">
    <property type="term" value="F:hexosyltransferase activity"/>
    <property type="evidence" value="ECO:0007669"/>
    <property type="project" value="UniProtKB-ARBA"/>
</dbReference>
<dbReference type="AlphaFoldDB" id="A0A917HX85"/>
<comment type="caution">
    <text evidence="2">The sequence shown here is derived from an EMBL/GenBank/DDBJ whole genome shotgun (WGS) entry which is preliminary data.</text>
</comment>
<gene>
    <name evidence="2" type="ORF">GCM10011416_08560</name>
</gene>
<sequence length="258" mass="29915">MEKKTFFTIITATFNSEKTLKNTIESVLNQRVTNFEYILVDGKSTDKTLEIIKSYENSFKEKGISYRWISEKDTGIYNAFNKGIHLSFGRWISFLGSDDYYTINALEVYYNKLLTTNQSIDFCYSNVQMIDGPRLMNVINGVWNWSIFKKYMNIAHVGAFHNKAYFTKFGFFDESYTIAGDYELLLRARQDLKTIKADETTVYMSAGGVSNNQVFKAFKETFNAKLKTGKRNLILCSFDYVLALTKYFIKKVLHATVR</sequence>
<organism evidence="2 3">
    <name type="scientific">Polaribacter pacificus</name>
    <dbReference type="NCBI Taxonomy" id="1775173"/>
    <lineage>
        <taxon>Bacteria</taxon>
        <taxon>Pseudomonadati</taxon>
        <taxon>Bacteroidota</taxon>
        <taxon>Flavobacteriia</taxon>
        <taxon>Flavobacteriales</taxon>
        <taxon>Flavobacteriaceae</taxon>
    </lineage>
</organism>
<dbReference type="PANTHER" id="PTHR22916:SF67">
    <property type="entry name" value="COLANIC ACID BIOSYNTHESIS GLYCOSYL TRANSFERASE WCAE-RELATED"/>
    <property type="match status" value="1"/>
</dbReference>